<dbReference type="AlphaFoldDB" id="A0A5C0VJX3"/>
<sequence length="159" mass="18417">MDIYDETFLDFWKSANKFNLRFIMIGGVATNLHGYFRTTADIDLWIEDTPDNRKSLYHVFKDIGMGDLKSLLTIEFVPGWTDFYLRNGIRLDIMTSVKGLEKYTFDEAYQLASIADIMKTQVPFLHINHLIQAKKAVNRPKDQIDISALEQIKKLRGHG</sequence>
<dbReference type="KEGG" id="pej:FYC62_10255"/>
<dbReference type="SUPFAM" id="SSF81301">
    <property type="entry name" value="Nucleotidyltransferase"/>
    <property type="match status" value="1"/>
</dbReference>
<dbReference type="InterPro" id="IPR043519">
    <property type="entry name" value="NT_sf"/>
</dbReference>
<evidence type="ECO:0000313" key="1">
    <source>
        <dbReference type="EMBL" id="QEK51991.1"/>
    </source>
</evidence>
<proteinExistence type="predicted"/>
<dbReference type="EMBL" id="CP043329">
    <property type="protein sequence ID" value="QEK51991.1"/>
    <property type="molecule type" value="Genomic_DNA"/>
</dbReference>
<accession>A0A5C0VJX3</accession>
<dbReference type="Gene3D" id="3.30.460.40">
    <property type="match status" value="1"/>
</dbReference>
<reference evidence="1 2" key="1">
    <citation type="submission" date="2019-08" db="EMBL/GenBank/DDBJ databases">
        <title>Pedobacter sp. nov., isolated from Han river, South Korea.</title>
        <authorList>
            <person name="Lee D.-H."/>
            <person name="Kim Y.-S."/>
            <person name="Hwang E.-M."/>
            <person name="Le Tran T.C."/>
            <person name="Cha C.-J."/>
        </authorList>
    </citation>
    <scope>NUCLEOTIDE SEQUENCE [LARGE SCALE GENOMIC DNA]</scope>
    <source>
        <strain evidence="1 2">CJ43</strain>
    </source>
</reference>
<keyword evidence="2" id="KW-1185">Reference proteome</keyword>
<dbReference type="RefSeq" id="WP_039452091.1">
    <property type="nucleotide sequence ID" value="NZ_CP043329.1"/>
</dbReference>
<name>A0A5C0VJX3_9SPHI</name>
<organism evidence="1 2">
    <name type="scientific">Pedobacter aquae</name>
    <dbReference type="NCBI Taxonomy" id="2605747"/>
    <lineage>
        <taxon>Bacteria</taxon>
        <taxon>Pseudomonadati</taxon>
        <taxon>Bacteroidota</taxon>
        <taxon>Sphingobacteriia</taxon>
        <taxon>Sphingobacteriales</taxon>
        <taxon>Sphingobacteriaceae</taxon>
        <taxon>Pedobacter</taxon>
    </lineage>
</organism>
<protein>
    <recommendedName>
        <fullName evidence="3">Nucleotidyltransferase</fullName>
    </recommendedName>
</protein>
<evidence type="ECO:0008006" key="3">
    <source>
        <dbReference type="Google" id="ProtNLM"/>
    </source>
</evidence>
<gene>
    <name evidence="1" type="ORF">FYC62_10255</name>
</gene>
<dbReference type="Proteomes" id="UP000323653">
    <property type="component" value="Chromosome"/>
</dbReference>
<evidence type="ECO:0000313" key="2">
    <source>
        <dbReference type="Proteomes" id="UP000323653"/>
    </source>
</evidence>